<dbReference type="AlphaFoldDB" id="A0A401JHW3"/>
<feature type="domain" description="Ice-binding protein C-terminal" evidence="2">
    <location>
        <begin position="251"/>
        <end position="275"/>
    </location>
</feature>
<proteinExistence type="predicted"/>
<evidence type="ECO:0000256" key="1">
    <source>
        <dbReference type="SAM" id="SignalP"/>
    </source>
</evidence>
<sequence length="277" mass="28138">MNKTFIAALALIAASGTASAATWTMGASDAAGTRVGAVSFDGVAAGVEIGNIGDDMNIHTADSLAVGSWRTLTATSGANSIDLSMTHEVYAGTSYNSDASTAFVNLATSATLDNAHIGSATNMSAVSLAPVSLLKQSFFITPGLGESDGMAVKVGFAQDYSHIGNGSAGTTQTLFSSYSLYLNGAQVKANSISGAGAGSDYLSFNAHIGDQVRLDLLNSSLISVSALSLAPGDAPAANAYGSLNTYLTVSPVPESNTYAMMLAGLGLLGFMMRRRNF</sequence>
<evidence type="ECO:0000313" key="4">
    <source>
        <dbReference type="Proteomes" id="UP000286806"/>
    </source>
</evidence>
<name>A0A401JHW3_9PROT</name>
<dbReference type="Pfam" id="PF07589">
    <property type="entry name" value="PEP-CTERM"/>
    <property type="match status" value="1"/>
</dbReference>
<accession>A0A401JHW3</accession>
<reference evidence="3 4" key="1">
    <citation type="journal article" date="2019" name="Front. Microbiol.">
        <title>Genomes of Neutrophilic Sulfur-Oxidizing Chemolithoautotrophs Representing 9 Proteobacterial Species From 8 Genera.</title>
        <authorList>
            <person name="Watanabe T."/>
            <person name="Kojima H."/>
            <person name="Umezawa K."/>
            <person name="Hori C."/>
            <person name="Takasuka T.E."/>
            <person name="Kato Y."/>
            <person name="Fukui M."/>
        </authorList>
    </citation>
    <scope>NUCLEOTIDE SEQUENCE [LARGE SCALE GENOMIC DNA]</scope>
    <source>
        <strain evidence="3 4">TTN</strain>
    </source>
</reference>
<dbReference type="NCBIfam" id="TIGR02595">
    <property type="entry name" value="PEP_CTERM"/>
    <property type="match status" value="1"/>
</dbReference>
<organism evidence="3 4">
    <name type="scientific">Sulfuriferula multivorans</name>
    <dbReference type="NCBI Taxonomy" id="1559896"/>
    <lineage>
        <taxon>Bacteria</taxon>
        <taxon>Pseudomonadati</taxon>
        <taxon>Pseudomonadota</taxon>
        <taxon>Betaproteobacteria</taxon>
        <taxon>Nitrosomonadales</taxon>
        <taxon>Sulfuricellaceae</taxon>
        <taxon>Sulfuriferula</taxon>
    </lineage>
</organism>
<gene>
    <name evidence="3" type="ORF">SFMTTN_3526</name>
</gene>
<feature type="chain" id="PRO_5019586292" description="Ice-binding protein C-terminal domain-containing protein" evidence="1">
    <location>
        <begin position="21"/>
        <end position="277"/>
    </location>
</feature>
<dbReference type="RefSeq" id="WP_223247923.1">
    <property type="nucleotide sequence ID" value="NZ_BGOW01000071.1"/>
</dbReference>
<dbReference type="InterPro" id="IPR013424">
    <property type="entry name" value="Ice-binding_C"/>
</dbReference>
<comment type="caution">
    <text evidence="3">The sequence shown here is derived from an EMBL/GenBank/DDBJ whole genome shotgun (WGS) entry which is preliminary data.</text>
</comment>
<protein>
    <recommendedName>
        <fullName evidence="2">Ice-binding protein C-terminal domain-containing protein</fullName>
    </recommendedName>
</protein>
<evidence type="ECO:0000259" key="2">
    <source>
        <dbReference type="Pfam" id="PF07589"/>
    </source>
</evidence>
<feature type="signal peptide" evidence="1">
    <location>
        <begin position="1"/>
        <end position="20"/>
    </location>
</feature>
<dbReference type="EMBL" id="BGOW01000071">
    <property type="protein sequence ID" value="GBL47684.1"/>
    <property type="molecule type" value="Genomic_DNA"/>
</dbReference>
<evidence type="ECO:0000313" key="3">
    <source>
        <dbReference type="EMBL" id="GBL47684.1"/>
    </source>
</evidence>
<keyword evidence="4" id="KW-1185">Reference proteome</keyword>
<keyword evidence="1" id="KW-0732">Signal</keyword>
<dbReference type="Proteomes" id="UP000286806">
    <property type="component" value="Unassembled WGS sequence"/>
</dbReference>